<keyword evidence="2" id="KW-1185">Reference proteome</keyword>
<evidence type="ECO:0000313" key="1">
    <source>
        <dbReference type="EMBL" id="GMF18264.1"/>
    </source>
</evidence>
<gene>
    <name evidence="1" type="ORF">Plil01_000680900</name>
</gene>
<name>A0A9W6WVU6_9STRA</name>
<reference evidence="1" key="1">
    <citation type="submission" date="2023-04" db="EMBL/GenBank/DDBJ databases">
        <title>Phytophthora lilii NBRC 32176.</title>
        <authorList>
            <person name="Ichikawa N."/>
            <person name="Sato H."/>
            <person name="Tonouchi N."/>
        </authorList>
    </citation>
    <scope>NUCLEOTIDE SEQUENCE</scope>
    <source>
        <strain evidence="1">NBRC 32176</strain>
    </source>
</reference>
<evidence type="ECO:0000313" key="2">
    <source>
        <dbReference type="Proteomes" id="UP001165083"/>
    </source>
</evidence>
<organism evidence="1 2">
    <name type="scientific">Phytophthora lilii</name>
    <dbReference type="NCBI Taxonomy" id="2077276"/>
    <lineage>
        <taxon>Eukaryota</taxon>
        <taxon>Sar</taxon>
        <taxon>Stramenopiles</taxon>
        <taxon>Oomycota</taxon>
        <taxon>Peronosporomycetes</taxon>
        <taxon>Peronosporales</taxon>
        <taxon>Peronosporaceae</taxon>
        <taxon>Phytophthora</taxon>
    </lineage>
</organism>
<proteinExistence type="predicted"/>
<protein>
    <submittedName>
        <fullName evidence="1">Unnamed protein product</fullName>
    </submittedName>
</protein>
<sequence length="154" mass="17471">MSTTPFLRVEFASRKTMSYDNPITWTCMKISTCSNWEESHVVSWKYLSSNQYANFYESDKCVAEAVYHYISDRKSYTSGVFTFNNLNRPIRSMMVGEYSDTFRRPKKTYADKCPSGPESTSIESIAINGTMGDLSSNWYDVLPSTSTSNASTVS</sequence>
<comment type="caution">
    <text evidence="1">The sequence shown here is derived from an EMBL/GenBank/DDBJ whole genome shotgun (WGS) entry which is preliminary data.</text>
</comment>
<dbReference type="OrthoDB" id="101103at2759"/>
<dbReference type="Proteomes" id="UP001165083">
    <property type="component" value="Unassembled WGS sequence"/>
</dbReference>
<dbReference type="EMBL" id="BSXW01000312">
    <property type="protein sequence ID" value="GMF18264.1"/>
    <property type="molecule type" value="Genomic_DNA"/>
</dbReference>
<accession>A0A9W6WVU6</accession>
<dbReference type="AlphaFoldDB" id="A0A9W6WVU6"/>